<protein>
    <submittedName>
        <fullName evidence="2">Uncharacterized protein</fullName>
    </submittedName>
</protein>
<keyword evidence="1" id="KW-0732">Signal</keyword>
<comment type="caution">
    <text evidence="2">The sequence shown here is derived from an EMBL/GenBank/DDBJ whole genome shotgun (WGS) entry which is preliminary data.</text>
</comment>
<gene>
    <name evidence="2" type="ORF">CCHL11_00052</name>
</gene>
<dbReference type="OrthoDB" id="4792004at2759"/>
<dbReference type="Proteomes" id="UP000186583">
    <property type="component" value="Unassembled WGS sequence"/>
</dbReference>
<accession>A0A1Q8RV56</accession>
<evidence type="ECO:0000313" key="2">
    <source>
        <dbReference type="EMBL" id="OLN88276.1"/>
    </source>
</evidence>
<evidence type="ECO:0000256" key="1">
    <source>
        <dbReference type="SAM" id="SignalP"/>
    </source>
</evidence>
<dbReference type="EMBL" id="MPGH01000088">
    <property type="protein sequence ID" value="OLN88276.1"/>
    <property type="molecule type" value="Genomic_DNA"/>
</dbReference>
<proteinExistence type="predicted"/>
<sequence>MLSYQFQAILLALSLVFGIIAGQPVRPFAGNQAYSVDAEADETGNRWAFSVWADGYIAEDEEGNPAPVDTLLVNKQSKRLTVIKAMNGLDQTSPRLKMRQVLKECWTMTGLKPEELKEVMGYQIQNDNMQKALADCRKGLNKAPTDSFEITNKETSEPGKACWNTLGRTIFASAIRGAISDFGINKELLQIKVDNGGKWDHLYFEFS</sequence>
<feature type="chain" id="PRO_5012773669" evidence="1">
    <location>
        <begin position="23"/>
        <end position="207"/>
    </location>
</feature>
<keyword evidence="3" id="KW-1185">Reference proteome</keyword>
<evidence type="ECO:0000313" key="3">
    <source>
        <dbReference type="Proteomes" id="UP000186583"/>
    </source>
</evidence>
<feature type="signal peptide" evidence="1">
    <location>
        <begin position="1"/>
        <end position="22"/>
    </location>
</feature>
<dbReference type="AlphaFoldDB" id="A0A1Q8RV56"/>
<reference evidence="2 3" key="1">
    <citation type="submission" date="2016-11" db="EMBL/GenBank/DDBJ databases">
        <title>Draft Genome Assembly of Colletotrichum chlorophyti a pathogen of herbaceous plants.</title>
        <authorList>
            <person name="Gan P."/>
            <person name="Narusaka M."/>
            <person name="Tsushima A."/>
            <person name="Narusaka Y."/>
            <person name="Takano Y."/>
            <person name="Shirasu K."/>
        </authorList>
    </citation>
    <scope>NUCLEOTIDE SEQUENCE [LARGE SCALE GENOMIC DNA]</scope>
    <source>
        <strain evidence="2 3">NTL11</strain>
    </source>
</reference>
<organism evidence="2 3">
    <name type="scientific">Colletotrichum chlorophyti</name>
    <dbReference type="NCBI Taxonomy" id="708187"/>
    <lineage>
        <taxon>Eukaryota</taxon>
        <taxon>Fungi</taxon>
        <taxon>Dikarya</taxon>
        <taxon>Ascomycota</taxon>
        <taxon>Pezizomycotina</taxon>
        <taxon>Sordariomycetes</taxon>
        <taxon>Hypocreomycetidae</taxon>
        <taxon>Glomerellales</taxon>
        <taxon>Glomerellaceae</taxon>
        <taxon>Colletotrichum</taxon>
    </lineage>
</organism>
<name>A0A1Q8RV56_9PEZI</name>